<feature type="non-terminal residue" evidence="1">
    <location>
        <position position="1"/>
    </location>
</feature>
<sequence>FTRCIIEATFTRQWKQIKLIILKDKKDPKNPKSYRLISLLPTPCKTIEIPIIKDI</sequence>
<comment type="caution">
    <text evidence="1">The sequence shown here is derived from an EMBL/GenBank/DDBJ whole genome shotgun (WGS) entry which is preliminary data.</text>
</comment>
<evidence type="ECO:0000313" key="1">
    <source>
        <dbReference type="EMBL" id="KAF0757376.1"/>
    </source>
</evidence>
<protein>
    <submittedName>
        <fullName evidence="1">Uncharacterized protein</fullName>
    </submittedName>
</protein>
<dbReference type="EMBL" id="VUJU01003593">
    <property type="protein sequence ID" value="KAF0757376.1"/>
    <property type="molecule type" value="Genomic_DNA"/>
</dbReference>
<evidence type="ECO:0000313" key="2">
    <source>
        <dbReference type="Proteomes" id="UP000478052"/>
    </source>
</evidence>
<organism evidence="1 2">
    <name type="scientific">Aphis craccivora</name>
    <name type="common">Cowpea aphid</name>
    <dbReference type="NCBI Taxonomy" id="307492"/>
    <lineage>
        <taxon>Eukaryota</taxon>
        <taxon>Metazoa</taxon>
        <taxon>Ecdysozoa</taxon>
        <taxon>Arthropoda</taxon>
        <taxon>Hexapoda</taxon>
        <taxon>Insecta</taxon>
        <taxon>Pterygota</taxon>
        <taxon>Neoptera</taxon>
        <taxon>Paraneoptera</taxon>
        <taxon>Hemiptera</taxon>
        <taxon>Sternorrhyncha</taxon>
        <taxon>Aphidomorpha</taxon>
        <taxon>Aphidoidea</taxon>
        <taxon>Aphididae</taxon>
        <taxon>Aphidini</taxon>
        <taxon>Aphis</taxon>
        <taxon>Aphis</taxon>
    </lineage>
</organism>
<name>A0A6G0YKC8_APHCR</name>
<proteinExistence type="predicted"/>
<accession>A0A6G0YKC8</accession>
<reference evidence="1 2" key="1">
    <citation type="submission" date="2019-08" db="EMBL/GenBank/DDBJ databases">
        <title>Whole genome of Aphis craccivora.</title>
        <authorList>
            <person name="Voronova N.V."/>
            <person name="Shulinski R.S."/>
            <person name="Bandarenka Y.V."/>
            <person name="Zhorov D.G."/>
            <person name="Warner D."/>
        </authorList>
    </citation>
    <scope>NUCLEOTIDE SEQUENCE [LARGE SCALE GENOMIC DNA]</scope>
    <source>
        <strain evidence="1">180601</strain>
        <tissue evidence="1">Whole Body</tissue>
    </source>
</reference>
<dbReference type="Proteomes" id="UP000478052">
    <property type="component" value="Unassembled WGS sequence"/>
</dbReference>
<dbReference type="AlphaFoldDB" id="A0A6G0YKC8"/>
<keyword evidence="2" id="KW-1185">Reference proteome</keyword>
<gene>
    <name evidence="1" type="ORF">FWK35_00013110</name>
</gene>